<name>A0A6N4PSF9_9LEPT</name>
<reference evidence="1" key="1">
    <citation type="journal article" date="2019" name="PLoS Negl. Trop. Dis.">
        <title>Revisiting the worldwide diversity of Leptospira species in the environment.</title>
        <authorList>
            <person name="Vincent A.T."/>
            <person name="Schiettekatte O."/>
            <person name="Bourhy P."/>
            <person name="Veyrier F.J."/>
            <person name="Picardeau M."/>
        </authorList>
    </citation>
    <scope>NUCLEOTIDE SEQUENCE [LARGE SCALE GENOMIC DNA]</scope>
    <source>
        <strain evidence="1">201800293</strain>
    </source>
</reference>
<organism evidence="1 2">
    <name type="scientific">Leptospira kanakyensis</name>
    <dbReference type="NCBI Taxonomy" id="2484968"/>
    <lineage>
        <taxon>Bacteria</taxon>
        <taxon>Pseudomonadati</taxon>
        <taxon>Spirochaetota</taxon>
        <taxon>Spirochaetia</taxon>
        <taxon>Leptospirales</taxon>
        <taxon>Leptospiraceae</taxon>
        <taxon>Leptospira</taxon>
    </lineage>
</organism>
<accession>A0A6N4PSF9</accession>
<keyword evidence="2" id="KW-1185">Reference proteome</keyword>
<comment type="caution">
    <text evidence="1">The sequence shown here is derived from an EMBL/GenBank/DDBJ whole genome shotgun (WGS) entry which is preliminary data.</text>
</comment>
<dbReference type="AlphaFoldDB" id="A0A6N4PSF9"/>
<dbReference type="Proteomes" id="UP000297239">
    <property type="component" value="Unassembled WGS sequence"/>
</dbReference>
<gene>
    <name evidence="1" type="ORF">EHQ18_19190</name>
</gene>
<dbReference type="RefSeq" id="WP_135633342.1">
    <property type="nucleotide sequence ID" value="NZ_RQFE01000017.1"/>
</dbReference>
<dbReference type="EMBL" id="RQFF01000042">
    <property type="protein sequence ID" value="TGK65675.1"/>
    <property type="molecule type" value="Genomic_DNA"/>
</dbReference>
<proteinExistence type="predicted"/>
<evidence type="ECO:0000313" key="1">
    <source>
        <dbReference type="EMBL" id="TGK65675.1"/>
    </source>
</evidence>
<protein>
    <submittedName>
        <fullName evidence="1">Uncharacterized protein</fullName>
    </submittedName>
</protein>
<sequence>MKSEAQFEFLKSLLSTGKHNKIYRFLLSALGSTPYIGGVFGGISALWSESEQEKQNAIYESIFKITDHGNLNFSINFENEINDTFVLQYYGNKEVKINFIIESNHKIQVSLIEPLPDIIAFTFFNLK</sequence>
<evidence type="ECO:0000313" key="2">
    <source>
        <dbReference type="Proteomes" id="UP000297239"/>
    </source>
</evidence>